<organism evidence="7 8">
    <name type="scientific">Roseimaritima ulvae</name>
    <dbReference type="NCBI Taxonomy" id="980254"/>
    <lineage>
        <taxon>Bacteria</taxon>
        <taxon>Pseudomonadati</taxon>
        <taxon>Planctomycetota</taxon>
        <taxon>Planctomycetia</taxon>
        <taxon>Pirellulales</taxon>
        <taxon>Pirellulaceae</taxon>
        <taxon>Roseimaritima</taxon>
    </lineage>
</organism>
<evidence type="ECO:0000256" key="3">
    <source>
        <dbReference type="ARBA" id="ARBA00023004"/>
    </source>
</evidence>
<keyword evidence="2 4" id="KW-0479">Metal-binding</keyword>
<protein>
    <recommendedName>
        <fullName evidence="6">Cytochrome c domain-containing protein</fullName>
    </recommendedName>
</protein>
<sequence precursor="true">MRRIFWTAVWGCCGVVLSVLQTPCVATAQSNAIAAREGFTGEQLFRHEWKPAYAPPRSIEAAVPGRIEALARSAGVAGDGLGPLYNAVSCEQCHAGGGASGVEHNVTLISVDPRSMATIDRTRGGKHVREVFPGLLGPTGRLSFNMVVHNHSARPGYAPIRAQLTTFVPGGVDDEWFLPEQRRVAAIARQPVLAGRHESVDFYLSQRNAPALFGIGVIESIGEARIRALAKKQAAKSDGKISGRFVGKFGWRGQVASLPTFIAQACAGELGLTQGVLVERSARIRRASASRDVGAIRPLTLTATQAGDPADFSYVNAGIDMESSEVLKLTRYVASLPRPTEQPPQGYSRRDVLNGEKLFNSIGCVDCHVADLHPISGMFSDLLVHDMGPRLQAPDPAPLGDLLTRRTWEAPTLKENGPAASTSQGYYGFMGSNGLAARLPMPEPIPQPDRPQFPRGDASDAAASSWDALQREWKTPPLWGVADSAPYLHDGRAETLEQAILWHGGEAEASQRGYSELSQPDQDLVIAFLSSLTTTKSTQ</sequence>
<evidence type="ECO:0000256" key="2">
    <source>
        <dbReference type="ARBA" id="ARBA00022723"/>
    </source>
</evidence>
<keyword evidence="8" id="KW-1185">Reference proteome</keyword>
<proteinExistence type="predicted"/>
<dbReference type="Gene3D" id="1.10.760.10">
    <property type="entry name" value="Cytochrome c-like domain"/>
    <property type="match status" value="1"/>
</dbReference>
<dbReference type="PROSITE" id="PS51007">
    <property type="entry name" value="CYTC"/>
    <property type="match status" value="1"/>
</dbReference>
<keyword evidence="1 4" id="KW-0349">Heme</keyword>
<accession>A0A5B9R9Q4</accession>
<feature type="chain" id="PRO_5023061628" description="Cytochrome c domain-containing protein" evidence="5">
    <location>
        <begin position="29"/>
        <end position="539"/>
    </location>
</feature>
<dbReference type="GO" id="GO:0004130">
    <property type="term" value="F:cytochrome-c peroxidase activity"/>
    <property type="evidence" value="ECO:0007669"/>
    <property type="project" value="TreeGrafter"/>
</dbReference>
<evidence type="ECO:0000313" key="8">
    <source>
        <dbReference type="Proteomes" id="UP000325286"/>
    </source>
</evidence>
<evidence type="ECO:0000313" key="7">
    <source>
        <dbReference type="EMBL" id="QEG43751.1"/>
    </source>
</evidence>
<dbReference type="EMBL" id="CP042914">
    <property type="protein sequence ID" value="QEG43751.1"/>
    <property type="molecule type" value="Genomic_DNA"/>
</dbReference>
<evidence type="ECO:0000256" key="5">
    <source>
        <dbReference type="SAM" id="SignalP"/>
    </source>
</evidence>
<dbReference type="SUPFAM" id="SSF46626">
    <property type="entry name" value="Cytochrome c"/>
    <property type="match status" value="1"/>
</dbReference>
<dbReference type="InterPro" id="IPR036909">
    <property type="entry name" value="Cyt_c-like_dom_sf"/>
</dbReference>
<evidence type="ECO:0000259" key="6">
    <source>
        <dbReference type="PROSITE" id="PS51007"/>
    </source>
</evidence>
<feature type="signal peptide" evidence="5">
    <location>
        <begin position="1"/>
        <end position="28"/>
    </location>
</feature>
<dbReference type="InterPro" id="IPR010538">
    <property type="entry name" value="DHOR"/>
</dbReference>
<dbReference type="AlphaFoldDB" id="A0A5B9R9Q4"/>
<dbReference type="GO" id="GO:0046872">
    <property type="term" value="F:metal ion binding"/>
    <property type="evidence" value="ECO:0007669"/>
    <property type="project" value="UniProtKB-KW"/>
</dbReference>
<evidence type="ECO:0000256" key="4">
    <source>
        <dbReference type="PROSITE-ProRule" id="PRU00433"/>
    </source>
</evidence>
<dbReference type="KEGG" id="rul:UC8_58050"/>
<dbReference type="GO" id="GO:0020037">
    <property type="term" value="F:heme binding"/>
    <property type="evidence" value="ECO:0007669"/>
    <property type="project" value="InterPro"/>
</dbReference>
<gene>
    <name evidence="7" type="ORF">UC8_58050</name>
</gene>
<dbReference type="GO" id="GO:0009055">
    <property type="term" value="F:electron transfer activity"/>
    <property type="evidence" value="ECO:0007669"/>
    <property type="project" value="InterPro"/>
</dbReference>
<keyword evidence="5" id="KW-0732">Signal</keyword>
<dbReference type="PANTHER" id="PTHR30600">
    <property type="entry name" value="CYTOCHROME C PEROXIDASE-RELATED"/>
    <property type="match status" value="1"/>
</dbReference>
<name>A0A5B9R9Q4_9BACT</name>
<dbReference type="Pfam" id="PF06537">
    <property type="entry name" value="DHOR"/>
    <property type="match status" value="1"/>
</dbReference>
<reference evidence="7 8" key="1">
    <citation type="submission" date="2019-08" db="EMBL/GenBank/DDBJ databases">
        <title>Deep-cultivation of Planctomycetes and their phenomic and genomic characterization uncovers novel biology.</title>
        <authorList>
            <person name="Wiegand S."/>
            <person name="Jogler M."/>
            <person name="Boedeker C."/>
            <person name="Pinto D."/>
            <person name="Vollmers J."/>
            <person name="Rivas-Marin E."/>
            <person name="Kohn T."/>
            <person name="Peeters S.H."/>
            <person name="Heuer A."/>
            <person name="Rast P."/>
            <person name="Oberbeckmann S."/>
            <person name="Bunk B."/>
            <person name="Jeske O."/>
            <person name="Meyerdierks A."/>
            <person name="Storesund J.E."/>
            <person name="Kallscheuer N."/>
            <person name="Luecker S."/>
            <person name="Lage O.M."/>
            <person name="Pohl T."/>
            <person name="Merkel B.J."/>
            <person name="Hornburger P."/>
            <person name="Mueller R.-W."/>
            <person name="Bruemmer F."/>
            <person name="Labrenz M."/>
            <person name="Spormann A.M."/>
            <person name="Op den Camp H."/>
            <person name="Overmann J."/>
            <person name="Amann R."/>
            <person name="Jetten M.S.M."/>
            <person name="Mascher T."/>
            <person name="Medema M.H."/>
            <person name="Devos D.P."/>
            <person name="Kaster A.-K."/>
            <person name="Ovreas L."/>
            <person name="Rohde M."/>
            <person name="Galperin M.Y."/>
            <person name="Jogler C."/>
        </authorList>
    </citation>
    <scope>NUCLEOTIDE SEQUENCE [LARGE SCALE GENOMIC DNA]</scope>
    <source>
        <strain evidence="7 8">UC8</strain>
    </source>
</reference>
<evidence type="ECO:0000256" key="1">
    <source>
        <dbReference type="ARBA" id="ARBA00022617"/>
    </source>
</evidence>
<dbReference type="Proteomes" id="UP000325286">
    <property type="component" value="Chromosome"/>
</dbReference>
<dbReference type="InterPro" id="IPR051395">
    <property type="entry name" value="Cytochrome_c_Peroxidase/MauG"/>
</dbReference>
<keyword evidence="3 4" id="KW-0408">Iron</keyword>
<dbReference type="InterPro" id="IPR009056">
    <property type="entry name" value="Cyt_c-like_dom"/>
</dbReference>
<feature type="domain" description="Cytochrome c" evidence="6">
    <location>
        <begin position="350"/>
        <end position="533"/>
    </location>
</feature>
<dbReference type="RefSeq" id="WP_068135648.1">
    <property type="nucleotide sequence ID" value="NZ_CP042914.1"/>
</dbReference>
<dbReference type="PANTHER" id="PTHR30600:SF4">
    <property type="entry name" value="CYTOCHROME C DOMAIN-CONTAINING PROTEIN"/>
    <property type="match status" value="1"/>
</dbReference>